<sequence>TPAAPGRPAAPIGQPARPVVARAAAPTRPVVSRSAAPEDDDDLGADFPAGDDLEALPDLGAPGEGAIAPTAARATVSRTPAPRLARTTTATTPASDGATALAPAARPVVSRVAAETARPHLQLVRTEPTPTPTPAITPAQPTISRAAERVAGATGGAIEQGEGGLSTVHFPPPAEISTTHQPYTISRELSDPAPSAASVEQHTPAEHPADDSKSAQMDPEALYEYFLDRFKRDLLIEREQLGHLLIDNP</sequence>
<keyword evidence="3" id="KW-1185">Reference proteome</keyword>
<feature type="region of interest" description="Disordered" evidence="1">
    <location>
        <begin position="171"/>
        <end position="217"/>
    </location>
</feature>
<name>A0A9X3N9D7_9ACTN</name>
<feature type="region of interest" description="Disordered" evidence="1">
    <location>
        <begin position="119"/>
        <end position="141"/>
    </location>
</feature>
<dbReference type="EMBL" id="JAPDOD010000099">
    <property type="protein sequence ID" value="MDA0167303.1"/>
    <property type="molecule type" value="Genomic_DNA"/>
</dbReference>
<accession>A0A9X3N9D7</accession>
<reference evidence="2" key="1">
    <citation type="submission" date="2022-10" db="EMBL/GenBank/DDBJ databases">
        <title>The WGS of Solirubrobacter ginsenosidimutans DSM 21036.</title>
        <authorList>
            <person name="Jiang Z."/>
        </authorList>
    </citation>
    <scope>NUCLEOTIDE SEQUENCE</scope>
    <source>
        <strain evidence="2">DSM 21036</strain>
    </source>
</reference>
<evidence type="ECO:0000256" key="1">
    <source>
        <dbReference type="SAM" id="MobiDB-lite"/>
    </source>
</evidence>
<feature type="compositionally biased region" description="Basic and acidic residues" evidence="1">
    <location>
        <begin position="203"/>
        <end position="213"/>
    </location>
</feature>
<evidence type="ECO:0000313" key="2">
    <source>
        <dbReference type="EMBL" id="MDA0167303.1"/>
    </source>
</evidence>
<feature type="non-terminal residue" evidence="2">
    <location>
        <position position="1"/>
    </location>
</feature>
<feature type="compositionally biased region" description="Acidic residues" evidence="1">
    <location>
        <begin position="37"/>
        <end position="55"/>
    </location>
</feature>
<dbReference type="Proteomes" id="UP001149140">
    <property type="component" value="Unassembled WGS sequence"/>
</dbReference>
<evidence type="ECO:0000313" key="3">
    <source>
        <dbReference type="Proteomes" id="UP001149140"/>
    </source>
</evidence>
<proteinExistence type="predicted"/>
<gene>
    <name evidence="2" type="ORF">OM076_43990</name>
</gene>
<feature type="region of interest" description="Disordered" evidence="1">
    <location>
        <begin position="1"/>
        <end position="105"/>
    </location>
</feature>
<organism evidence="2 3">
    <name type="scientific">Solirubrobacter ginsenosidimutans</name>
    <dbReference type="NCBI Taxonomy" id="490573"/>
    <lineage>
        <taxon>Bacteria</taxon>
        <taxon>Bacillati</taxon>
        <taxon>Actinomycetota</taxon>
        <taxon>Thermoleophilia</taxon>
        <taxon>Solirubrobacterales</taxon>
        <taxon>Solirubrobacteraceae</taxon>
        <taxon>Solirubrobacter</taxon>
    </lineage>
</organism>
<comment type="caution">
    <text evidence="2">The sequence shown here is derived from an EMBL/GenBank/DDBJ whole genome shotgun (WGS) entry which is preliminary data.</text>
</comment>
<protein>
    <submittedName>
        <fullName evidence="2">Uncharacterized protein</fullName>
    </submittedName>
</protein>
<dbReference type="AlphaFoldDB" id="A0A9X3N9D7"/>
<feature type="compositionally biased region" description="Low complexity" evidence="1">
    <location>
        <begin position="78"/>
        <end position="105"/>
    </location>
</feature>
<feature type="compositionally biased region" description="Low complexity" evidence="1">
    <location>
        <begin position="1"/>
        <end position="33"/>
    </location>
</feature>